<evidence type="ECO:0008006" key="5">
    <source>
        <dbReference type="Google" id="ProtNLM"/>
    </source>
</evidence>
<feature type="region of interest" description="Disordered" evidence="1">
    <location>
        <begin position="622"/>
        <end position="688"/>
    </location>
</feature>
<feature type="compositionally biased region" description="Low complexity" evidence="1">
    <location>
        <begin position="779"/>
        <end position="797"/>
    </location>
</feature>
<feature type="compositionally biased region" description="Low complexity" evidence="1">
    <location>
        <begin position="279"/>
        <end position="289"/>
    </location>
</feature>
<keyword evidence="4" id="KW-1185">Reference proteome</keyword>
<feature type="compositionally biased region" description="Low complexity" evidence="1">
    <location>
        <begin position="511"/>
        <end position="533"/>
    </location>
</feature>
<gene>
    <name evidence="3" type="ORF">CINCED_3A009418</name>
</gene>
<feature type="compositionally biased region" description="Low complexity" evidence="1">
    <location>
        <begin position="713"/>
        <end position="723"/>
    </location>
</feature>
<dbReference type="AlphaFoldDB" id="A0A5E4M7W1"/>
<evidence type="ECO:0000313" key="4">
    <source>
        <dbReference type="Proteomes" id="UP000325440"/>
    </source>
</evidence>
<accession>A0A5E4M7W1</accession>
<feature type="region of interest" description="Disordered" evidence="1">
    <location>
        <begin position="712"/>
        <end position="746"/>
    </location>
</feature>
<feature type="chain" id="PRO_5023001305" description="Insect cuticle protein" evidence="2">
    <location>
        <begin position="26"/>
        <end position="960"/>
    </location>
</feature>
<feature type="compositionally biased region" description="Low complexity" evidence="1">
    <location>
        <begin position="541"/>
        <end position="552"/>
    </location>
</feature>
<reference evidence="3 4" key="1">
    <citation type="submission" date="2019-08" db="EMBL/GenBank/DDBJ databases">
        <authorList>
            <person name="Alioto T."/>
            <person name="Alioto T."/>
            <person name="Gomez Garrido J."/>
        </authorList>
    </citation>
    <scope>NUCLEOTIDE SEQUENCE [LARGE SCALE GENOMIC DNA]</scope>
</reference>
<feature type="region of interest" description="Disordered" evidence="1">
    <location>
        <begin position="511"/>
        <end position="553"/>
    </location>
</feature>
<sequence>MMCARIFTCWISLSILLGSVLFVRGEHFFLPKENNVFSNDLQDDWIPVSGIDKRSTRPNHGFTQMVHITPPIRYPNQPLNQQSSASNKVEVFAQPPPILGSFSEFGHATVEAREPTHALNFRPSYSFDRNYEEIDERRYQQNDFHESSEEQKPPSIVVFNAQQRHPQNYHKIAPPQSQPQPFYQNYQLHNNHNNHNLNNNHNTINNNHNPINNHSPNHNQHKNHGFKEPALNVHELAPPKRLSSYYVPNDRIYPRPPGNNKQVYAEQRPKPFLVTPADPIQQQQQQQKLPQHHQQHIQPQQHQFKPSVEADESSGYFQKYPGIVENQKLFPEISHFARPFEQTNNDHNVFIKPNQFVHNLNVGTEVRFGVQEQGGDQPRKPVSSLDLPARPAVPLQELPKRPLAIPSEFSARPSISLDLSTNSAGFTHPATRPFSKFQTQSPKNEELYRIFPVKEVNALPTFLPTPVTLVHQPKLPYFKEPVVNGGSSEYDTHEELDENDSSEQYDILKSPTKPMVTSTTTTSTTTTTTPAPRTTRKRKPSTTTTTTVAPPSDDYEEYAAVPNRQQLQLQELQQEYQPQRDYQHHRPAAEHYETTVVTTTTEAAREERPVPLPVSVNKYKKKKPFPVSRPKEPQETAAVDFGQDEVPERPVTFTQSPTTTTTTTAATTTTTTTSAPPQSSSAETAVVTESRPKIKIKYGNGTRPRFSIKDYKTSTTSTTTTTTERPRSSLVSRRTTTTTAATPETDAETVVDQQQTTIAVKKVYKPRVRPNRYKQAFTATTTTTTTTTEEPQQLQETTTERSGAAYRSKYKPGKYLNRLRTSTEAITVQDETIEQVAVTEPARLAVYSAKRKTVPSTRTAMPPPAMVTVAEPENNGLRRSSSVSPPIDAYDSAASSESMMDAASSEDMDYVATTVAVTLPALPRHKYHTSYVAERPLLPIESFFQSSMAGKQRRHHHVRR</sequence>
<evidence type="ECO:0000313" key="3">
    <source>
        <dbReference type="EMBL" id="VVC25460.1"/>
    </source>
</evidence>
<evidence type="ECO:0000256" key="1">
    <source>
        <dbReference type="SAM" id="MobiDB-lite"/>
    </source>
</evidence>
<feature type="region of interest" description="Disordered" evidence="1">
    <location>
        <begin position="279"/>
        <end position="312"/>
    </location>
</feature>
<feature type="compositionally biased region" description="Low complexity" evidence="1">
    <location>
        <begin position="654"/>
        <end position="685"/>
    </location>
</feature>
<protein>
    <recommendedName>
        <fullName evidence="5">Insect cuticle protein</fullName>
    </recommendedName>
</protein>
<name>A0A5E4M7W1_9HEMI</name>
<feature type="compositionally biased region" description="Low complexity" evidence="1">
    <location>
        <begin position="735"/>
        <end position="744"/>
    </location>
</feature>
<dbReference type="Proteomes" id="UP000325440">
    <property type="component" value="Unassembled WGS sequence"/>
</dbReference>
<feature type="region of interest" description="Disordered" evidence="1">
    <location>
        <begin position="779"/>
        <end position="808"/>
    </location>
</feature>
<evidence type="ECO:0000256" key="2">
    <source>
        <dbReference type="SAM" id="SignalP"/>
    </source>
</evidence>
<feature type="signal peptide" evidence="2">
    <location>
        <begin position="1"/>
        <end position="25"/>
    </location>
</feature>
<proteinExistence type="predicted"/>
<dbReference type="OrthoDB" id="8193595at2759"/>
<organism evidence="3 4">
    <name type="scientific">Cinara cedri</name>
    <dbReference type="NCBI Taxonomy" id="506608"/>
    <lineage>
        <taxon>Eukaryota</taxon>
        <taxon>Metazoa</taxon>
        <taxon>Ecdysozoa</taxon>
        <taxon>Arthropoda</taxon>
        <taxon>Hexapoda</taxon>
        <taxon>Insecta</taxon>
        <taxon>Pterygota</taxon>
        <taxon>Neoptera</taxon>
        <taxon>Paraneoptera</taxon>
        <taxon>Hemiptera</taxon>
        <taxon>Sternorrhyncha</taxon>
        <taxon>Aphidomorpha</taxon>
        <taxon>Aphidoidea</taxon>
        <taxon>Aphididae</taxon>
        <taxon>Lachninae</taxon>
        <taxon>Cinara</taxon>
    </lineage>
</organism>
<keyword evidence="2" id="KW-0732">Signal</keyword>
<dbReference type="EMBL" id="CABPRJ010000013">
    <property type="protein sequence ID" value="VVC25460.1"/>
    <property type="molecule type" value="Genomic_DNA"/>
</dbReference>